<feature type="binding site" evidence="16">
    <location>
        <position position="24"/>
    </location>
    <ligand>
        <name>Mg(2+)</name>
        <dbReference type="ChEBI" id="CHEBI:18420"/>
        <label>2</label>
    </ligand>
</feature>
<dbReference type="GO" id="GO:0005525">
    <property type="term" value="F:GTP binding"/>
    <property type="evidence" value="ECO:0007669"/>
    <property type="project" value="UniProtKB-KW"/>
</dbReference>
<dbReference type="AlphaFoldDB" id="E8LCV4"/>
<comment type="subcellular location">
    <subcellularLocation>
        <location evidence="2">Cell inner membrane</location>
        <topology evidence="2">Multi-pass membrane protein</topology>
    </subcellularLocation>
    <subcellularLocation>
        <location evidence="17">Cell membrane</location>
        <topology evidence="17">Multi-pass membrane protein</topology>
    </subcellularLocation>
</comment>
<dbReference type="InterPro" id="IPR003373">
    <property type="entry name" value="Fe2_transport_prot-B"/>
</dbReference>
<evidence type="ECO:0000256" key="9">
    <source>
        <dbReference type="ARBA" id="ARBA00022989"/>
    </source>
</evidence>
<dbReference type="GO" id="GO:0015093">
    <property type="term" value="F:ferrous iron transmembrane transporter activity"/>
    <property type="evidence" value="ECO:0007669"/>
    <property type="project" value="UniProtKB-UniRule"/>
</dbReference>
<dbReference type="InterPro" id="IPR027417">
    <property type="entry name" value="P-loop_NTPase"/>
</dbReference>
<evidence type="ECO:0000256" key="17">
    <source>
        <dbReference type="RuleBase" id="RU362098"/>
    </source>
</evidence>
<comment type="caution">
    <text evidence="19">The sequence shown here is derived from an EMBL/GenBank/DDBJ whole genome shotgun (WGS) entry which is preliminary data.</text>
</comment>
<keyword evidence="13 17" id="KW-0472">Membrane</keyword>
<keyword evidence="20" id="KW-1185">Reference proteome</keyword>
<keyword evidence="12 15" id="KW-0342">GTP-binding</keyword>
<evidence type="ECO:0000256" key="16">
    <source>
        <dbReference type="PIRSR" id="PIRSR603373-2"/>
    </source>
</evidence>
<evidence type="ECO:0000256" key="11">
    <source>
        <dbReference type="ARBA" id="ARBA00023065"/>
    </source>
</evidence>
<organism evidence="19 20">
    <name type="scientific">Phascolarctobacterium succinatutens YIT 12067</name>
    <dbReference type="NCBI Taxonomy" id="626939"/>
    <lineage>
        <taxon>Bacteria</taxon>
        <taxon>Bacillati</taxon>
        <taxon>Bacillota</taxon>
        <taxon>Negativicutes</taxon>
        <taxon>Acidaminococcales</taxon>
        <taxon>Acidaminococcaceae</taxon>
        <taxon>Phascolarctobacterium</taxon>
    </lineage>
</organism>
<dbReference type="InterPro" id="IPR011642">
    <property type="entry name" value="Gate_dom"/>
</dbReference>
<dbReference type="EMBL" id="AEVN01000024">
    <property type="protein sequence ID" value="EFY05345.1"/>
    <property type="molecule type" value="Genomic_DNA"/>
</dbReference>
<keyword evidence="10 17" id="KW-0408">Iron</keyword>
<evidence type="ECO:0000256" key="13">
    <source>
        <dbReference type="ARBA" id="ARBA00023136"/>
    </source>
</evidence>
<name>E8LCV4_9FIRM</name>
<feature type="transmembrane region" description="Helical" evidence="17">
    <location>
        <begin position="390"/>
        <end position="413"/>
    </location>
</feature>
<feature type="binding site" evidence="16">
    <location>
        <position position="23"/>
    </location>
    <ligand>
        <name>Mg(2+)</name>
        <dbReference type="ChEBI" id="CHEBI:18420"/>
        <label>2</label>
    </ligand>
</feature>
<keyword evidence="8 15" id="KW-0547">Nucleotide-binding</keyword>
<gene>
    <name evidence="19" type="primary">feoB</name>
    <name evidence="19" type="ORF">HMPREF9443_00677</name>
</gene>
<comment type="function">
    <text evidence="1 17">Probable transporter of a GTP-driven Fe(2+) uptake system.</text>
</comment>
<evidence type="ECO:0000256" key="6">
    <source>
        <dbReference type="ARBA" id="ARBA00022519"/>
    </source>
</evidence>
<dbReference type="PROSITE" id="PS51711">
    <property type="entry name" value="G_FEOB"/>
    <property type="match status" value="1"/>
</dbReference>
<feature type="transmembrane region" description="Helical" evidence="17">
    <location>
        <begin position="285"/>
        <end position="303"/>
    </location>
</feature>
<dbReference type="Gene3D" id="1.10.287.1770">
    <property type="match status" value="1"/>
</dbReference>
<evidence type="ECO:0000256" key="10">
    <source>
        <dbReference type="ARBA" id="ARBA00023004"/>
    </source>
</evidence>
<sequence>MKLHFALVGNQNCGKSTLFNYLTGSNQHVGNFPGVTVQKKEGTILAVPDAGVIDLPGIYSLSPYTSEEIVTRDLLLYNKPDAIINVIDATNIERSLYLSLQLIELNIPMVIALNMMDELTGSGGSIDIKAMEDSLTVPVVPITANSGEGVGELLRRAVEVAQNQQLPQRLDFCSGPVHTAIHSIAHLIETKARRQNLPLRFTATKLIEGDSDFAKALQLSENECDIIGHFVTEMEQNLKTDKEAALADMRYAYIEDLCAQTVQKPKHTEAQLRSVKIDHYLTHKFYAIPIFVLIMGLVFWLTFDVIGAFLSYILSNVIDALTASVDNKLTVLDIAPPMHSLIIDGIFSGVGAVLSFLPTIVTLFFFLSMLEDSGYMARVAFVMDKMLRKIGLSGSSFVPMIIGFGCSVPAIMASRTLASERDRKMTIMLTPFMSCSAKLPIYGMFIAAFFPHNGGLVMLSLYLTGICVAVISGFLLNSLVFRGKPVPFVMELPAYRLPTARNIIMHMWEKAKDFLHKAFTVIFLVSIIVWFLQNFDIRFYMVDASDSIIASIGKLAAPIFAPLGFGSWQATTSLICGITAKEVVISTLSVLAVGSGGAPDLASLFSPLTAYTFLVFCLLYPPCVAALATIRRELNSDTGTLCLMGYELVVAWCVAFIVRQIGLMLGFA</sequence>
<dbReference type="InterPro" id="IPR041069">
    <property type="entry name" value="FeoB_Cyto"/>
</dbReference>
<dbReference type="InterPro" id="IPR011640">
    <property type="entry name" value="Fe2_transport_prot_B_C"/>
</dbReference>
<reference evidence="19 20" key="1">
    <citation type="submission" date="2011-01" db="EMBL/GenBank/DDBJ databases">
        <authorList>
            <person name="Weinstock G."/>
            <person name="Sodergren E."/>
            <person name="Clifton S."/>
            <person name="Fulton L."/>
            <person name="Fulton B."/>
            <person name="Courtney L."/>
            <person name="Fronick C."/>
            <person name="Harrison M."/>
            <person name="Strong C."/>
            <person name="Farmer C."/>
            <person name="Delahaunty K."/>
            <person name="Markovic C."/>
            <person name="Hall O."/>
            <person name="Minx P."/>
            <person name="Tomlinson C."/>
            <person name="Mitreva M."/>
            <person name="Hou S."/>
            <person name="Chen J."/>
            <person name="Wollam A."/>
            <person name="Pepin K.H."/>
            <person name="Johnson M."/>
            <person name="Bhonagiri V."/>
            <person name="Zhang X."/>
            <person name="Suruliraj S."/>
            <person name="Warren W."/>
            <person name="Chinwalla A."/>
            <person name="Mardis E.R."/>
            <person name="Wilson R.K."/>
        </authorList>
    </citation>
    <scope>NUCLEOTIDE SEQUENCE [LARGE SCALE GENOMIC DNA]</scope>
    <source>
        <strain evidence="19 20">YIT 12067</strain>
    </source>
</reference>
<feature type="domain" description="FeoB-type G" evidence="18">
    <location>
        <begin position="2"/>
        <end position="163"/>
    </location>
</feature>
<keyword evidence="7 17" id="KW-0812">Transmembrane</keyword>
<protein>
    <recommendedName>
        <fullName evidence="14 17">Ferrous iron transport protein B</fullName>
    </recommendedName>
</protein>
<dbReference type="NCBIfam" id="TIGR00437">
    <property type="entry name" value="feoB"/>
    <property type="match status" value="1"/>
</dbReference>
<dbReference type="CDD" id="cd01879">
    <property type="entry name" value="FeoB"/>
    <property type="match status" value="1"/>
</dbReference>
<keyword evidence="11" id="KW-0406">Ion transport</keyword>
<dbReference type="HOGENOM" id="CLU_013350_3_0_9"/>
<feature type="transmembrane region" description="Helical" evidence="17">
    <location>
        <begin position="608"/>
        <end position="629"/>
    </location>
</feature>
<dbReference type="Pfam" id="PF17910">
    <property type="entry name" value="FeoB_Cyto"/>
    <property type="match status" value="1"/>
</dbReference>
<evidence type="ECO:0000256" key="3">
    <source>
        <dbReference type="ARBA" id="ARBA00022448"/>
    </source>
</evidence>
<evidence type="ECO:0000256" key="2">
    <source>
        <dbReference type="ARBA" id="ARBA00004429"/>
    </source>
</evidence>
<keyword evidence="16" id="KW-0460">Magnesium</keyword>
<evidence type="ECO:0000313" key="19">
    <source>
        <dbReference type="EMBL" id="EFY05345.1"/>
    </source>
</evidence>
<feature type="binding site" evidence="15">
    <location>
        <begin position="54"/>
        <end position="57"/>
    </location>
    <ligand>
        <name>GTP</name>
        <dbReference type="ChEBI" id="CHEBI:37565"/>
        <label>1</label>
    </ligand>
</feature>
<dbReference type="InterPro" id="IPR030389">
    <property type="entry name" value="G_FEOB_dom"/>
</dbReference>
<evidence type="ECO:0000259" key="18">
    <source>
        <dbReference type="PROSITE" id="PS51711"/>
    </source>
</evidence>
<feature type="binding site" evidence="15">
    <location>
        <begin position="9"/>
        <end position="16"/>
    </location>
    <ligand>
        <name>GTP</name>
        <dbReference type="ChEBI" id="CHEBI:37565"/>
        <label>1</label>
    </ligand>
</feature>
<dbReference type="RefSeq" id="WP_009145061.1">
    <property type="nucleotide sequence ID" value="NZ_GL830866.1"/>
</dbReference>
<evidence type="ECO:0000313" key="20">
    <source>
        <dbReference type="Proteomes" id="UP000004923"/>
    </source>
</evidence>
<feature type="binding site" evidence="15">
    <location>
        <begin position="114"/>
        <end position="117"/>
    </location>
    <ligand>
        <name>GTP</name>
        <dbReference type="ChEBI" id="CHEBI:37565"/>
        <label>1</label>
    </ligand>
</feature>
<evidence type="ECO:0000256" key="5">
    <source>
        <dbReference type="ARBA" id="ARBA00022496"/>
    </source>
</evidence>
<feature type="transmembrane region" description="Helical" evidence="17">
    <location>
        <begin position="514"/>
        <end position="532"/>
    </location>
</feature>
<keyword evidence="16" id="KW-0479">Metal-binding</keyword>
<dbReference type="Pfam" id="PF07670">
    <property type="entry name" value="Gate"/>
    <property type="match status" value="2"/>
</dbReference>
<evidence type="ECO:0000256" key="12">
    <source>
        <dbReference type="ARBA" id="ARBA00023134"/>
    </source>
</evidence>
<evidence type="ECO:0000256" key="1">
    <source>
        <dbReference type="ARBA" id="ARBA00003926"/>
    </source>
</evidence>
<dbReference type="Proteomes" id="UP000004923">
    <property type="component" value="Unassembled WGS sequence"/>
</dbReference>
<keyword evidence="6" id="KW-0997">Cell inner membrane</keyword>
<keyword evidence="9 17" id="KW-1133">Transmembrane helix</keyword>
<evidence type="ECO:0000256" key="14">
    <source>
        <dbReference type="NCBIfam" id="TIGR00437"/>
    </source>
</evidence>
<dbReference type="SUPFAM" id="SSF52540">
    <property type="entry name" value="P-loop containing nucleoside triphosphate hydrolases"/>
    <property type="match status" value="1"/>
</dbReference>
<evidence type="ECO:0000256" key="4">
    <source>
        <dbReference type="ARBA" id="ARBA00022475"/>
    </source>
</evidence>
<dbReference type="PANTHER" id="PTHR43185">
    <property type="entry name" value="FERROUS IRON TRANSPORT PROTEIN B"/>
    <property type="match status" value="1"/>
</dbReference>
<proteinExistence type="inferred from homology"/>
<comment type="similarity">
    <text evidence="17">Belongs to the TRAFAC class TrmE-Era-EngA-EngB-Septin-like GTPase superfamily. FeoB GTPase (TC 9.A.8) family.</text>
</comment>
<feature type="transmembrane region" description="Helical" evidence="17">
    <location>
        <begin position="641"/>
        <end position="662"/>
    </location>
</feature>
<evidence type="ECO:0000256" key="7">
    <source>
        <dbReference type="ARBA" id="ARBA00022692"/>
    </source>
</evidence>
<dbReference type="Pfam" id="PF07664">
    <property type="entry name" value="FeoB_C"/>
    <property type="match status" value="1"/>
</dbReference>
<dbReference type="PANTHER" id="PTHR43185:SF1">
    <property type="entry name" value="FE(2+) TRANSPORTER FEOB"/>
    <property type="match status" value="1"/>
</dbReference>
<feature type="transmembrane region" description="Helical" evidence="17">
    <location>
        <begin position="425"/>
        <end position="450"/>
    </location>
</feature>
<evidence type="ECO:0000256" key="15">
    <source>
        <dbReference type="PIRSR" id="PIRSR603373-1"/>
    </source>
</evidence>
<dbReference type="Pfam" id="PF02421">
    <property type="entry name" value="FeoB_N"/>
    <property type="match status" value="1"/>
</dbReference>
<feature type="binding site" evidence="16">
    <location>
        <position position="20"/>
    </location>
    <ligand>
        <name>Mg(2+)</name>
        <dbReference type="ChEBI" id="CHEBI:18420"/>
        <label>2</label>
    </ligand>
</feature>
<dbReference type="InterPro" id="IPR050860">
    <property type="entry name" value="FeoB_GTPase"/>
</dbReference>
<dbReference type="FunFam" id="3.40.50.300:FF:000426">
    <property type="entry name" value="Ferrous iron transport protein B"/>
    <property type="match status" value="1"/>
</dbReference>
<keyword evidence="3 17" id="KW-0813">Transport</keyword>
<feature type="transmembrane region" description="Helical" evidence="17">
    <location>
        <begin position="456"/>
        <end position="480"/>
    </location>
</feature>
<feature type="transmembrane region" description="Helical" evidence="17">
    <location>
        <begin position="346"/>
        <end position="370"/>
    </location>
</feature>
<keyword evidence="4" id="KW-1003">Cell membrane</keyword>
<keyword evidence="5 17" id="KW-0410">Iron transport</keyword>
<dbReference type="GO" id="GO:0005886">
    <property type="term" value="C:plasma membrane"/>
    <property type="evidence" value="ECO:0007669"/>
    <property type="project" value="UniProtKB-SubCell"/>
</dbReference>
<dbReference type="GO" id="GO:0046872">
    <property type="term" value="F:metal ion binding"/>
    <property type="evidence" value="ECO:0007669"/>
    <property type="project" value="UniProtKB-KW"/>
</dbReference>
<dbReference type="eggNOG" id="COG0370">
    <property type="taxonomic scope" value="Bacteria"/>
</dbReference>
<dbReference type="Gene3D" id="3.40.50.300">
    <property type="entry name" value="P-loop containing nucleotide triphosphate hydrolases"/>
    <property type="match status" value="1"/>
</dbReference>
<evidence type="ECO:0000256" key="8">
    <source>
        <dbReference type="ARBA" id="ARBA00022741"/>
    </source>
</evidence>
<accession>E8LCV4</accession>